<evidence type="ECO:0000313" key="9">
    <source>
        <dbReference type="EMBL" id="SER79921.1"/>
    </source>
</evidence>
<evidence type="ECO:0000256" key="7">
    <source>
        <dbReference type="HAMAP-Rule" id="MF_02065"/>
    </source>
</evidence>
<dbReference type="PANTHER" id="PTHR30518:SF2">
    <property type="entry name" value="ENDOLYTIC MUREIN TRANSGLYCOSYLASE"/>
    <property type="match status" value="1"/>
</dbReference>
<evidence type="ECO:0000256" key="4">
    <source>
        <dbReference type="ARBA" id="ARBA00023136"/>
    </source>
</evidence>
<dbReference type="PANTHER" id="PTHR30518">
    <property type="entry name" value="ENDOLYTIC MUREIN TRANSGLYCOSYLASE"/>
    <property type="match status" value="1"/>
</dbReference>
<dbReference type="OrthoDB" id="9814591at2"/>
<keyword evidence="5 7" id="KW-0456">Lyase</keyword>
<dbReference type="AlphaFoldDB" id="A0A1H9S4L0"/>
<feature type="region of interest" description="Disordered" evidence="8">
    <location>
        <begin position="1"/>
        <end position="26"/>
    </location>
</feature>
<dbReference type="Pfam" id="PF02618">
    <property type="entry name" value="YceG"/>
    <property type="match status" value="1"/>
</dbReference>
<protein>
    <recommendedName>
        <fullName evidence="7">Endolytic murein transglycosylase</fullName>
        <ecNumber evidence="7">4.2.2.29</ecNumber>
    </recommendedName>
    <alternativeName>
        <fullName evidence="7">Peptidoglycan lytic transglycosylase</fullName>
    </alternativeName>
    <alternativeName>
        <fullName evidence="7">Peptidoglycan polymerization terminase</fullName>
    </alternativeName>
</protein>
<keyword evidence="6 7" id="KW-0961">Cell wall biogenesis/degradation</keyword>
<dbReference type="GO" id="GO:0005886">
    <property type="term" value="C:plasma membrane"/>
    <property type="evidence" value="ECO:0007669"/>
    <property type="project" value="UniProtKB-SubCell"/>
</dbReference>
<comment type="catalytic activity">
    <reaction evidence="7">
        <text>a peptidoglycan chain = a peptidoglycan chain with N-acetyl-1,6-anhydromuramyl-[peptide] at the reducing end + a peptidoglycan chain with N-acetylglucosamine at the non-reducing end.</text>
        <dbReference type="EC" id="4.2.2.29"/>
    </reaction>
</comment>
<gene>
    <name evidence="7" type="primary">mltG</name>
    <name evidence="9" type="ORF">SAMN04488559_10694</name>
</gene>
<comment type="similarity">
    <text evidence="7">Belongs to the transglycosylase MltG family.</text>
</comment>
<dbReference type="GO" id="GO:0008932">
    <property type="term" value="F:lytic endotransglycosylase activity"/>
    <property type="evidence" value="ECO:0007669"/>
    <property type="project" value="UniProtKB-UniRule"/>
</dbReference>
<comment type="function">
    <text evidence="7">Functions as a peptidoglycan terminase that cleaves nascent peptidoglycan strands endolytically to terminate their elongation.</text>
</comment>
<dbReference type="CDD" id="cd08010">
    <property type="entry name" value="MltG_like"/>
    <property type="match status" value="1"/>
</dbReference>
<dbReference type="Proteomes" id="UP000198948">
    <property type="component" value="Unassembled WGS sequence"/>
</dbReference>
<evidence type="ECO:0000256" key="6">
    <source>
        <dbReference type="ARBA" id="ARBA00023316"/>
    </source>
</evidence>
<organism evidence="9 10">
    <name type="scientific">Isobaculum melis</name>
    <dbReference type="NCBI Taxonomy" id="142588"/>
    <lineage>
        <taxon>Bacteria</taxon>
        <taxon>Bacillati</taxon>
        <taxon>Bacillota</taxon>
        <taxon>Bacilli</taxon>
        <taxon>Lactobacillales</taxon>
        <taxon>Carnobacteriaceae</taxon>
        <taxon>Isobaculum</taxon>
    </lineage>
</organism>
<dbReference type="Gene3D" id="3.30.1490.480">
    <property type="entry name" value="Endolytic murein transglycosylase"/>
    <property type="match status" value="1"/>
</dbReference>
<sequence length="393" mass="44359">MGKENEPSSQKKFDWKKDWKQDATPKKLERQKESKIVRRIVFSIVASVVVVLAIVAFIGYNYVQSALKPLDAKSTEQIQIEVPMGSSTKLIAKLLEEEKIIKDATVFSYYVKTNNTGEFQSGYYQLSPAMSLDEIIKELQAGGTAEPYEVSGKILVKEGDTVDQIADTIAEHTDFTKEEFLALMTNEAFLQQMSGRYTHLLESAMTAEGVRYRLEGYLFPATYDYDEEKTTLEDLVASMLQKTDEILSKDNFYSEIEAQGKTTQEVLAIASLVEKEGVTPEDRAKIASAFYNRIEQGMPLQSDISILYALGVHKELVTYDDLEIDSPYNLYQHTGVGPGPFGNPGEEAIRATLHPADTNYIYFVADIKTKIVYFAETYEEHLILKDKYVDNPE</sequence>
<evidence type="ECO:0000256" key="1">
    <source>
        <dbReference type="ARBA" id="ARBA00022475"/>
    </source>
</evidence>
<feature type="transmembrane region" description="Helical" evidence="7">
    <location>
        <begin position="40"/>
        <end position="63"/>
    </location>
</feature>
<dbReference type="GO" id="GO:0009252">
    <property type="term" value="P:peptidoglycan biosynthetic process"/>
    <property type="evidence" value="ECO:0007669"/>
    <property type="project" value="UniProtKB-UniRule"/>
</dbReference>
<evidence type="ECO:0000313" key="10">
    <source>
        <dbReference type="Proteomes" id="UP000198948"/>
    </source>
</evidence>
<evidence type="ECO:0000256" key="3">
    <source>
        <dbReference type="ARBA" id="ARBA00022989"/>
    </source>
</evidence>
<comment type="subcellular location">
    <subcellularLocation>
        <location evidence="7">Cell membrane</location>
        <topology evidence="7">Single-pass membrane protein</topology>
    </subcellularLocation>
</comment>
<name>A0A1H9S4L0_9LACT</name>
<keyword evidence="3 7" id="KW-1133">Transmembrane helix</keyword>
<evidence type="ECO:0000256" key="2">
    <source>
        <dbReference type="ARBA" id="ARBA00022692"/>
    </source>
</evidence>
<dbReference type="EMBL" id="FOHA01000006">
    <property type="protein sequence ID" value="SER79921.1"/>
    <property type="molecule type" value="Genomic_DNA"/>
</dbReference>
<evidence type="ECO:0000256" key="8">
    <source>
        <dbReference type="SAM" id="MobiDB-lite"/>
    </source>
</evidence>
<keyword evidence="1 7" id="KW-1003">Cell membrane</keyword>
<evidence type="ECO:0000256" key="5">
    <source>
        <dbReference type="ARBA" id="ARBA00023239"/>
    </source>
</evidence>
<proteinExistence type="inferred from homology"/>
<keyword evidence="10" id="KW-1185">Reference proteome</keyword>
<dbReference type="EC" id="4.2.2.29" evidence="7"/>
<keyword evidence="4 7" id="KW-0472">Membrane</keyword>
<reference evidence="9 10" key="1">
    <citation type="submission" date="2016-10" db="EMBL/GenBank/DDBJ databases">
        <authorList>
            <person name="de Groot N.N."/>
        </authorList>
    </citation>
    <scope>NUCLEOTIDE SEQUENCE [LARGE SCALE GENOMIC DNA]</scope>
    <source>
        <strain evidence="9 10">DSM 13760</strain>
    </source>
</reference>
<feature type="site" description="Important for catalytic activity" evidence="7">
    <location>
        <position position="276"/>
    </location>
</feature>
<dbReference type="HAMAP" id="MF_02065">
    <property type="entry name" value="MltG"/>
    <property type="match status" value="1"/>
</dbReference>
<dbReference type="GO" id="GO:0071555">
    <property type="term" value="P:cell wall organization"/>
    <property type="evidence" value="ECO:0007669"/>
    <property type="project" value="UniProtKB-KW"/>
</dbReference>
<dbReference type="InterPro" id="IPR003770">
    <property type="entry name" value="MLTG-like"/>
</dbReference>
<dbReference type="NCBIfam" id="TIGR00247">
    <property type="entry name" value="endolytic transglycosylase MltG"/>
    <property type="match status" value="1"/>
</dbReference>
<accession>A0A1H9S4L0</accession>
<dbReference type="STRING" id="142588.SAMN04488559_10694"/>
<keyword evidence="2 7" id="KW-0812">Transmembrane</keyword>